<keyword evidence="2" id="KW-1185">Reference proteome</keyword>
<dbReference type="AlphaFoldDB" id="A0A5J5D9H5"/>
<evidence type="ECO:0000313" key="2">
    <source>
        <dbReference type="Proteomes" id="UP000327493"/>
    </source>
</evidence>
<evidence type="ECO:0000313" key="1">
    <source>
        <dbReference type="EMBL" id="KAA8590139.1"/>
    </source>
</evidence>
<protein>
    <submittedName>
        <fullName evidence="1">Uncharacterized protein</fullName>
    </submittedName>
</protein>
<dbReference type="Proteomes" id="UP000327493">
    <property type="component" value="Chromosome 8"/>
</dbReference>
<sequence length="393" mass="43595">MCSSCLLQVSSPCELGLVHGPWLNELSQFKLGRLGHWALAHNSSLGMTSELRERGWEMQAQKPFSSKLQLPPHLLKPACWRHSVQTASVVERRGGSVNPRIPGATSMEKLECWKPPIVLHHLFPKKHDPWLDGVVQGKGRTLFQVLFPSRCSLIKERRENEIAADSNMETMNPPDKYLQIYCRVHYKGSMSPTRPETPSFAPLCPLRTRLVCMHIQKHMRVQTKGEKIQLRSLSQCFTLTLLLSALLGPNNPVCSRPCTEVSALRASTICTLSLLGSQHCGGALLEAIETDPIPTLAFCQQRLHSEKRNGSSGQTNLLLYVSCGQIEYEQIGLVSGPAEKPPPGVRSGVIYHSRLREELTFVQPFCSAISSNSIRVLKLISMVNVGFCAGLEG</sequence>
<proteinExistence type="predicted"/>
<name>A0A5J5D9H5_9PERO</name>
<organism evidence="1 2">
    <name type="scientific">Etheostoma spectabile</name>
    <name type="common">orangethroat darter</name>
    <dbReference type="NCBI Taxonomy" id="54343"/>
    <lineage>
        <taxon>Eukaryota</taxon>
        <taxon>Metazoa</taxon>
        <taxon>Chordata</taxon>
        <taxon>Craniata</taxon>
        <taxon>Vertebrata</taxon>
        <taxon>Euteleostomi</taxon>
        <taxon>Actinopterygii</taxon>
        <taxon>Neopterygii</taxon>
        <taxon>Teleostei</taxon>
        <taxon>Neoteleostei</taxon>
        <taxon>Acanthomorphata</taxon>
        <taxon>Eupercaria</taxon>
        <taxon>Perciformes</taxon>
        <taxon>Percoidei</taxon>
        <taxon>Percidae</taxon>
        <taxon>Etheostomatinae</taxon>
        <taxon>Etheostoma</taxon>
    </lineage>
</organism>
<comment type="caution">
    <text evidence="1">The sequence shown here is derived from an EMBL/GenBank/DDBJ whole genome shotgun (WGS) entry which is preliminary data.</text>
</comment>
<dbReference type="EMBL" id="VOFY01000008">
    <property type="protein sequence ID" value="KAA8590139.1"/>
    <property type="molecule type" value="Genomic_DNA"/>
</dbReference>
<accession>A0A5J5D9H5</accession>
<gene>
    <name evidence="1" type="ORF">FQN60_014073</name>
</gene>
<reference evidence="1 2" key="1">
    <citation type="submission" date="2019-08" db="EMBL/GenBank/DDBJ databases">
        <title>A chromosome-level genome assembly, high-density linkage maps, and genome scans reveal the genomic architecture of hybrid incompatibilities underlying speciation via character displacement in darters (Percidae: Etheostominae).</title>
        <authorList>
            <person name="Moran R.L."/>
            <person name="Catchen J.M."/>
            <person name="Fuller R.C."/>
        </authorList>
    </citation>
    <scope>NUCLEOTIDE SEQUENCE [LARGE SCALE GENOMIC DNA]</scope>
    <source>
        <strain evidence="1">EspeVRDwgs_2016</strain>
        <tissue evidence="1">Muscle</tissue>
    </source>
</reference>